<name>A0A8A4XBT9_9VIRU</name>
<proteinExistence type="predicted"/>
<evidence type="ECO:0000313" key="1">
    <source>
        <dbReference type="EMBL" id="QTE03415.1"/>
    </source>
</evidence>
<organism evidence="1">
    <name type="scientific">Phoenicopteridae CRESS-DNA-virus sp</name>
    <dbReference type="NCBI Taxonomy" id="2815051"/>
    <lineage>
        <taxon>Viruses</taxon>
        <taxon>Monodnaviria</taxon>
        <taxon>Shotokuvirae</taxon>
        <taxon>Cressdnaviricota</taxon>
    </lineage>
</organism>
<protein>
    <submittedName>
        <fullName evidence="1">Uncharacterized protein</fullName>
    </submittedName>
</protein>
<accession>A0A8A4XBT9</accession>
<reference evidence="1" key="1">
    <citation type="submission" date="2020-10" db="EMBL/GenBank/DDBJ databases">
        <title>CRESS DNA virus dark matter in the feces of wild birds.</title>
        <authorList>
            <person name="Yang S."/>
            <person name="Zhang W."/>
        </authorList>
    </citation>
    <scope>NUCLEOTIDE SEQUENCE</scope>
    <source>
        <strain evidence="1">Fmg67cir6</strain>
    </source>
</reference>
<sequence>MSSLATLCAIRSWFALTSKAASLLLLLARFLLLPNALAMVKAKLFFVKRLDRFPLALVYVSRVRFFFLLTYCQKKRSVVASIVRTGPSALQSLRTPRAVSAAVPAVPVDSMGFEIDTVRDSGFIPRLRAHAYRAARDAAINYMPQIVDTGLTVFNNGRKRVLGGVSAFADEFSNGHVFREIPHPLRRVRNYDALARLNRLPVEPSMTPVIDSLGGYVDDPDD</sequence>
<dbReference type="EMBL" id="MW182779">
    <property type="protein sequence ID" value="QTE03415.1"/>
    <property type="molecule type" value="Genomic_DNA"/>
</dbReference>